<evidence type="ECO:0000259" key="1">
    <source>
        <dbReference type="SMART" id="SM00382"/>
    </source>
</evidence>
<dbReference type="OrthoDB" id="227226at2"/>
<dbReference type="PANTHER" id="PTHR35894">
    <property type="entry name" value="GENERAL SECRETION PATHWAY PROTEIN A-RELATED"/>
    <property type="match status" value="1"/>
</dbReference>
<dbReference type="HOGENOM" id="CLU_1077110_0_0_0"/>
<dbReference type="InterPro" id="IPR003593">
    <property type="entry name" value="AAA+_ATPase"/>
</dbReference>
<dbReference type="PANTHER" id="PTHR35894:SF1">
    <property type="entry name" value="PHOSPHORIBULOKINASE _ URIDINE KINASE FAMILY"/>
    <property type="match status" value="1"/>
</dbReference>
<protein>
    <submittedName>
        <fullName evidence="2">AAA ATPase</fullName>
    </submittedName>
</protein>
<dbReference type="Gene3D" id="1.10.8.60">
    <property type="match status" value="1"/>
</dbReference>
<evidence type="ECO:0000313" key="2">
    <source>
        <dbReference type="EMBL" id="ADB18020.1"/>
    </source>
</evidence>
<dbReference type="GO" id="GO:0016887">
    <property type="term" value="F:ATP hydrolysis activity"/>
    <property type="evidence" value="ECO:0007669"/>
    <property type="project" value="InterPro"/>
</dbReference>
<dbReference type="KEGG" id="psl:Psta_3356"/>
<dbReference type="Pfam" id="PF13401">
    <property type="entry name" value="AAA_22"/>
    <property type="match status" value="1"/>
</dbReference>
<dbReference type="CDD" id="cd00009">
    <property type="entry name" value="AAA"/>
    <property type="match status" value="1"/>
</dbReference>
<keyword evidence="3" id="KW-1185">Reference proteome</keyword>
<dbReference type="InterPro" id="IPR049945">
    <property type="entry name" value="AAA_22"/>
</dbReference>
<name>D2QXU3_PIRSD</name>
<reference evidence="2 3" key="1">
    <citation type="journal article" date="2009" name="Stand. Genomic Sci.">
        <title>Complete genome sequence of Pirellula staleyi type strain (ATCC 27377).</title>
        <authorList>
            <person name="Clum A."/>
            <person name="Tindall B.J."/>
            <person name="Sikorski J."/>
            <person name="Ivanova N."/>
            <person name="Mavrommatis K."/>
            <person name="Lucas S."/>
            <person name="Glavina del Rio T."/>
            <person name="Nolan M."/>
            <person name="Chen F."/>
            <person name="Tice H."/>
            <person name="Pitluck S."/>
            <person name="Cheng J.F."/>
            <person name="Chertkov O."/>
            <person name="Brettin T."/>
            <person name="Han C."/>
            <person name="Detter J.C."/>
            <person name="Kuske C."/>
            <person name="Bruce D."/>
            <person name="Goodwin L."/>
            <person name="Ovchinikova G."/>
            <person name="Pati A."/>
            <person name="Mikhailova N."/>
            <person name="Chen A."/>
            <person name="Palaniappan K."/>
            <person name="Land M."/>
            <person name="Hauser L."/>
            <person name="Chang Y.J."/>
            <person name="Jeffries C.D."/>
            <person name="Chain P."/>
            <person name="Rohde M."/>
            <person name="Goker M."/>
            <person name="Bristow J."/>
            <person name="Eisen J.A."/>
            <person name="Markowitz V."/>
            <person name="Hugenholtz P."/>
            <person name="Kyrpides N.C."/>
            <person name="Klenk H.P."/>
            <person name="Lapidus A."/>
        </authorList>
    </citation>
    <scope>NUCLEOTIDE SEQUENCE [LARGE SCALE GENOMIC DNA]</scope>
    <source>
        <strain evidence="3">ATCC 27377 / DSM 6068 / ICPB 4128</strain>
    </source>
</reference>
<dbReference type="InterPro" id="IPR052026">
    <property type="entry name" value="ExeA_AAA_ATPase_DNA-bind"/>
</dbReference>
<dbReference type="STRING" id="530564.Psta_3356"/>
<dbReference type="SMART" id="SM00382">
    <property type="entry name" value="AAA"/>
    <property type="match status" value="1"/>
</dbReference>
<dbReference type="SUPFAM" id="SSF52540">
    <property type="entry name" value="P-loop containing nucleoside triphosphate hydrolases"/>
    <property type="match status" value="1"/>
</dbReference>
<dbReference type="Proteomes" id="UP000001887">
    <property type="component" value="Chromosome"/>
</dbReference>
<dbReference type="EMBL" id="CP001848">
    <property type="protein sequence ID" value="ADB18020.1"/>
    <property type="molecule type" value="Genomic_DNA"/>
</dbReference>
<dbReference type="Gene3D" id="3.40.50.300">
    <property type="entry name" value="P-loop containing nucleotide triphosphate hydrolases"/>
    <property type="match status" value="1"/>
</dbReference>
<proteinExistence type="predicted"/>
<dbReference type="InterPro" id="IPR027417">
    <property type="entry name" value="P-loop_NTPase"/>
</dbReference>
<accession>D2QXU3</accession>
<gene>
    <name evidence="2" type="ordered locus">Psta_3356</name>
</gene>
<dbReference type="AlphaFoldDB" id="D2QXU3"/>
<sequence>MTTHPTSNSLPYAPPVLVASQEEARARLFYLVETSGELALLMGDSGSGKTLLLKIAAEELRAPDRSIALVSGLHATSIDLLTSLAAAWQLGISAQASQQTIWQRVTARMVELRMEASQIILLIDDASEATSEFLDTVSRLIAVAQLHEVPLTIVLSTTAESAAKLGSRLLSLAQLRIDLEPLSPDETQTLIETTVGKQFPTIALSQQAIFRLQELACGQARAILQIGQLALVAARASDESVVDVELLDDVCQNLSMVH</sequence>
<feature type="domain" description="AAA+ ATPase" evidence="1">
    <location>
        <begin position="35"/>
        <end position="183"/>
    </location>
</feature>
<evidence type="ECO:0000313" key="3">
    <source>
        <dbReference type="Proteomes" id="UP000001887"/>
    </source>
</evidence>
<dbReference type="eggNOG" id="COG3267">
    <property type="taxonomic scope" value="Bacteria"/>
</dbReference>
<organism evidence="2 3">
    <name type="scientific">Pirellula staleyi (strain ATCC 27377 / DSM 6068 / ICPB 4128)</name>
    <name type="common">Pirella staleyi</name>
    <dbReference type="NCBI Taxonomy" id="530564"/>
    <lineage>
        <taxon>Bacteria</taxon>
        <taxon>Pseudomonadati</taxon>
        <taxon>Planctomycetota</taxon>
        <taxon>Planctomycetia</taxon>
        <taxon>Pirellulales</taxon>
        <taxon>Pirellulaceae</taxon>
        <taxon>Pirellula</taxon>
    </lineage>
</organism>